<dbReference type="AlphaFoldDB" id="A0A8J3J3U7"/>
<dbReference type="Pfam" id="PF00004">
    <property type="entry name" value="AAA"/>
    <property type="match status" value="1"/>
</dbReference>
<reference evidence="2" key="1">
    <citation type="submission" date="2021-01" db="EMBL/GenBank/DDBJ databases">
        <title>Whole genome shotgun sequence of Actinocatenispora rupis NBRC 107355.</title>
        <authorList>
            <person name="Komaki H."/>
            <person name="Tamura T."/>
        </authorList>
    </citation>
    <scope>NUCLEOTIDE SEQUENCE</scope>
    <source>
        <strain evidence="2">NBRC 107355</strain>
    </source>
</reference>
<dbReference type="InterPro" id="IPR003593">
    <property type="entry name" value="AAA+_ATPase"/>
</dbReference>
<evidence type="ECO:0000313" key="2">
    <source>
        <dbReference type="EMBL" id="GID11620.1"/>
    </source>
</evidence>
<name>A0A8J3J3U7_9ACTN</name>
<sequence>MSTPRELTVPSASVDPVRTLPIVVHMDDADTTYDVVDALSLTPFADGAQPWARTARLDHIRPDASLLPPGAVPVRQAAGDRREALLATGEGWTLRAVRWRGGGGEVTVTAISDELARSVLASATSDAASTPVDAEDGAVDLGFWYHSARRGGYRTVRSVDAPSWLDIRANYAGTVAAALDRVMAFRPGPTTGRLMLMHGEPGTGKTTALRSLARQWHDWCQVDCVLDPEHLFADPGYLMDVVLGDGEEEDDGRWRLLLLEDCDELIRGDAKRTSGQALARLLNLTDGLLGQSRRVLVAITTNEDLSRLHPAVTRPGRCLARVEIGALPREEATRWLGGAGEVGPDGATLAELFALRDGADPVGVTRAARPAGGFYL</sequence>
<dbReference type="Pfam" id="PF19347">
    <property type="entry name" value="DUF5925"/>
    <property type="match status" value="1"/>
</dbReference>
<organism evidence="2 3">
    <name type="scientific">Actinocatenispora rupis</name>
    <dbReference type="NCBI Taxonomy" id="519421"/>
    <lineage>
        <taxon>Bacteria</taxon>
        <taxon>Bacillati</taxon>
        <taxon>Actinomycetota</taxon>
        <taxon>Actinomycetes</taxon>
        <taxon>Micromonosporales</taxon>
        <taxon>Micromonosporaceae</taxon>
        <taxon>Actinocatenispora</taxon>
    </lineage>
</organism>
<dbReference type="InterPro" id="IPR045969">
    <property type="entry name" value="DUF5925"/>
</dbReference>
<dbReference type="Gene3D" id="3.40.50.300">
    <property type="entry name" value="P-loop containing nucleotide triphosphate hydrolases"/>
    <property type="match status" value="1"/>
</dbReference>
<protein>
    <recommendedName>
        <fullName evidence="1">AAA+ ATPase domain-containing protein</fullName>
    </recommendedName>
</protein>
<dbReference type="SMART" id="SM00382">
    <property type="entry name" value="AAA"/>
    <property type="match status" value="1"/>
</dbReference>
<dbReference type="Proteomes" id="UP000612808">
    <property type="component" value="Unassembled WGS sequence"/>
</dbReference>
<dbReference type="CDD" id="cd00009">
    <property type="entry name" value="AAA"/>
    <property type="match status" value="1"/>
</dbReference>
<dbReference type="InterPro" id="IPR027417">
    <property type="entry name" value="P-loop_NTPase"/>
</dbReference>
<evidence type="ECO:0000313" key="3">
    <source>
        <dbReference type="Proteomes" id="UP000612808"/>
    </source>
</evidence>
<comment type="caution">
    <text evidence="2">The sequence shown here is derived from an EMBL/GenBank/DDBJ whole genome shotgun (WGS) entry which is preliminary data.</text>
</comment>
<proteinExistence type="predicted"/>
<accession>A0A8J3J3U7</accession>
<gene>
    <name evidence="2" type="ORF">Aru02nite_25090</name>
</gene>
<dbReference type="EMBL" id="BOMB01000013">
    <property type="protein sequence ID" value="GID11620.1"/>
    <property type="molecule type" value="Genomic_DNA"/>
</dbReference>
<keyword evidence="3" id="KW-1185">Reference proteome</keyword>
<feature type="domain" description="AAA+ ATPase" evidence="1">
    <location>
        <begin position="191"/>
        <end position="329"/>
    </location>
</feature>
<dbReference type="SUPFAM" id="SSF52540">
    <property type="entry name" value="P-loop containing nucleoside triphosphate hydrolases"/>
    <property type="match status" value="1"/>
</dbReference>
<dbReference type="GO" id="GO:0005524">
    <property type="term" value="F:ATP binding"/>
    <property type="evidence" value="ECO:0007669"/>
    <property type="project" value="InterPro"/>
</dbReference>
<dbReference type="InterPro" id="IPR003959">
    <property type="entry name" value="ATPase_AAA_core"/>
</dbReference>
<dbReference type="RefSeq" id="WP_239076635.1">
    <property type="nucleotide sequence ID" value="NZ_BAAAZM010000001.1"/>
</dbReference>
<dbReference type="GO" id="GO:0016887">
    <property type="term" value="F:ATP hydrolysis activity"/>
    <property type="evidence" value="ECO:0007669"/>
    <property type="project" value="InterPro"/>
</dbReference>
<evidence type="ECO:0000259" key="1">
    <source>
        <dbReference type="SMART" id="SM00382"/>
    </source>
</evidence>